<feature type="non-terminal residue" evidence="2">
    <location>
        <position position="100"/>
    </location>
</feature>
<proteinExistence type="predicted"/>
<dbReference type="RefSeq" id="WP_310866966.1">
    <property type="nucleotide sequence ID" value="NZ_JAVLSF010001523.1"/>
</dbReference>
<evidence type="ECO:0000259" key="1">
    <source>
        <dbReference type="PROSITE" id="PS50234"/>
    </source>
</evidence>
<dbReference type="Pfam" id="PF00092">
    <property type="entry name" value="VWA"/>
    <property type="match status" value="1"/>
</dbReference>
<accession>A0AAJ2H782</accession>
<dbReference type="InterPro" id="IPR036465">
    <property type="entry name" value="vWFA_dom_sf"/>
</dbReference>
<dbReference type="PROSITE" id="PS50234">
    <property type="entry name" value="VWFA"/>
    <property type="match status" value="1"/>
</dbReference>
<gene>
    <name evidence="2" type="ORF">RJJ65_41615</name>
</gene>
<comment type="caution">
    <text evidence="2">The sequence shown here is derived from an EMBL/GenBank/DDBJ whole genome shotgun (WGS) entry which is preliminary data.</text>
</comment>
<dbReference type="AlphaFoldDB" id="A0AAJ2H782"/>
<feature type="non-terminal residue" evidence="2">
    <location>
        <position position="1"/>
    </location>
</feature>
<dbReference type="Gene3D" id="3.40.50.410">
    <property type="entry name" value="von Willebrand factor, type A domain"/>
    <property type="match status" value="1"/>
</dbReference>
<evidence type="ECO:0000313" key="2">
    <source>
        <dbReference type="EMBL" id="MDR9779051.1"/>
    </source>
</evidence>
<dbReference type="SUPFAM" id="SSF53300">
    <property type="entry name" value="vWA-like"/>
    <property type="match status" value="1"/>
</dbReference>
<protein>
    <submittedName>
        <fullName evidence="2">VWA domain-containing protein</fullName>
    </submittedName>
</protein>
<dbReference type="InterPro" id="IPR002035">
    <property type="entry name" value="VWF_A"/>
</dbReference>
<name>A0AAJ2H782_9HYPH</name>
<dbReference type="EMBL" id="JAVLSF010001523">
    <property type="protein sequence ID" value="MDR9779051.1"/>
    <property type="molecule type" value="Genomic_DNA"/>
</dbReference>
<feature type="domain" description="VWFA" evidence="1">
    <location>
        <begin position="1"/>
        <end position="100"/>
    </location>
</feature>
<evidence type="ECO:0000313" key="3">
    <source>
        <dbReference type="Proteomes" id="UP001268610"/>
    </source>
</evidence>
<sequence length="100" mass="10333">TSGIDKQKIKQAIAGLSAAGGTAGGAGIQMAYAQAKAAFIKEGINRILLLTDGDFNVGISDTDTLKNMVAQQRKNGIGLSTLGVGNHRFNDGLMEQLADV</sequence>
<reference evidence="2" key="1">
    <citation type="submission" date="2023-04" db="EMBL/GenBank/DDBJ databases">
        <title>Genomic characterization of faba bean (Vicia faba) microsymbionts in Mexican soils.</title>
        <authorList>
            <person name="Rivera Orduna F.N."/>
            <person name="Guevara-Luna J."/>
            <person name="Yan J."/>
            <person name="Arroyo-Herrera I."/>
            <person name="Li Y."/>
            <person name="Vasquez-Murrieta M.S."/>
            <person name="Wang E.T."/>
        </authorList>
    </citation>
    <scope>NUCLEOTIDE SEQUENCE</scope>
    <source>
        <strain evidence="2">CH26</strain>
    </source>
</reference>
<organism evidence="2 3">
    <name type="scientific">Rhizobium hidalgonense</name>
    <dbReference type="NCBI Taxonomy" id="1538159"/>
    <lineage>
        <taxon>Bacteria</taxon>
        <taxon>Pseudomonadati</taxon>
        <taxon>Pseudomonadota</taxon>
        <taxon>Alphaproteobacteria</taxon>
        <taxon>Hyphomicrobiales</taxon>
        <taxon>Rhizobiaceae</taxon>
        <taxon>Rhizobium/Agrobacterium group</taxon>
        <taxon>Rhizobium</taxon>
    </lineage>
</organism>
<dbReference type="Proteomes" id="UP001268610">
    <property type="component" value="Unassembled WGS sequence"/>
</dbReference>